<keyword evidence="2" id="KW-1185">Reference proteome</keyword>
<accession>H6QBD2</accession>
<protein>
    <submittedName>
        <fullName evidence="1">Uncharacterized protein</fullName>
    </submittedName>
</protein>
<gene>
    <name evidence="1" type="ordered locus">Pogu_2181</name>
</gene>
<name>H6QBD2_PYROT</name>
<evidence type="ECO:0000313" key="1">
    <source>
        <dbReference type="EMBL" id="AFA40208.1"/>
    </source>
</evidence>
<organism evidence="1 2">
    <name type="scientific">Pyrobaculum oguniense (strain DSM 13380 / JCM 10595 / TE7)</name>
    <dbReference type="NCBI Taxonomy" id="698757"/>
    <lineage>
        <taxon>Archaea</taxon>
        <taxon>Thermoproteota</taxon>
        <taxon>Thermoprotei</taxon>
        <taxon>Thermoproteales</taxon>
        <taxon>Thermoproteaceae</taxon>
        <taxon>Pyrobaculum</taxon>
    </lineage>
</organism>
<dbReference type="Proteomes" id="UP000009062">
    <property type="component" value="Chromosome"/>
</dbReference>
<dbReference type="AlphaFoldDB" id="H6QBD2"/>
<dbReference type="EMBL" id="CP003316">
    <property type="protein sequence ID" value="AFA40208.1"/>
    <property type="molecule type" value="Genomic_DNA"/>
</dbReference>
<proteinExistence type="predicted"/>
<evidence type="ECO:0000313" key="2">
    <source>
        <dbReference type="Proteomes" id="UP000009062"/>
    </source>
</evidence>
<dbReference type="eggNOG" id="arCOG07011">
    <property type="taxonomic scope" value="Archaea"/>
</dbReference>
<sequence length="181" mass="20830">MEYQVEDVVLYIIKKMGEVQGMKKLMKLVFLTQYESKWRLGRVIVKYTYGGHPAARAEFYIWSFGPMSNEVYDAVEGLEERGLVEIRFGEYTEIVAKGGRGASLPPPVAARLDEVVEKYGRRRGWELERIVNEMLGLDIEEKKLEYLGLPVDKYLELEGVRLEKKELAHGRYKAEPQPPSG</sequence>
<dbReference type="HOGENOM" id="CLU_1485946_0_0_2"/>
<dbReference type="STRING" id="698757.Pogu_2181"/>
<reference evidence="1 2" key="1">
    <citation type="journal article" date="2012" name="Stand. Genomic Sci.">
        <title>Complete genome sequence of Pyrobaculum oguniense.</title>
        <authorList>
            <person name="Bernick D.L."/>
            <person name="Karplus K."/>
            <person name="Lui L.M."/>
            <person name="Coker J.K."/>
            <person name="Murphy J.N."/>
            <person name="Chan P.P."/>
            <person name="Cozen A.E."/>
            <person name="Lowe T.M."/>
        </authorList>
    </citation>
    <scope>NUCLEOTIDE SEQUENCE [LARGE SCALE GENOMIC DNA]</scope>
    <source>
        <strain evidence="1 2">TE7</strain>
    </source>
</reference>
<dbReference type="KEGG" id="pog:Pogu_2181"/>